<evidence type="ECO:0000256" key="2">
    <source>
        <dbReference type="ARBA" id="ARBA00004141"/>
    </source>
</evidence>
<name>A0A520KWV1_9EURY</name>
<keyword evidence="6 9" id="KW-0812">Transmembrane</keyword>
<evidence type="ECO:0000256" key="9">
    <source>
        <dbReference type="SAM" id="Phobius"/>
    </source>
</evidence>
<feature type="transmembrane region" description="Helical" evidence="9">
    <location>
        <begin position="197"/>
        <end position="219"/>
    </location>
</feature>
<dbReference type="AlphaFoldDB" id="A0A520KWV1"/>
<reference evidence="10 11" key="1">
    <citation type="journal article" date="2019" name="Nat. Microbiol.">
        <title>Wide diversity of methane and short-chain alkane metabolisms in uncultured archaea.</title>
        <authorList>
            <person name="Borrel G."/>
            <person name="Adam P.S."/>
            <person name="McKay L.J."/>
            <person name="Chen L.X."/>
            <person name="Sierra-Garcia I.N."/>
            <person name="Sieber C.M."/>
            <person name="Letourneur Q."/>
            <person name="Ghozlane A."/>
            <person name="Andersen G.L."/>
            <person name="Li W.J."/>
            <person name="Hallam S.J."/>
            <person name="Muyzer G."/>
            <person name="de Oliveira V.M."/>
            <person name="Inskeep W.P."/>
            <person name="Banfield J.F."/>
            <person name="Gribaldo S."/>
        </authorList>
    </citation>
    <scope>NUCLEOTIDE SEQUENCE [LARGE SCALE GENOMIC DNA]</scope>
    <source>
        <strain evidence="10">NM1b</strain>
    </source>
</reference>
<keyword evidence="4" id="KW-0813">Transport</keyword>
<keyword evidence="8 9" id="KW-0472">Membrane</keyword>
<dbReference type="EMBL" id="RXIL01000070">
    <property type="protein sequence ID" value="RZN69673.1"/>
    <property type="molecule type" value="Genomic_DNA"/>
</dbReference>
<sequence>MANIFKIPLSTSEVTVGAVVGAGLYLCASFSSNLFFIVFSWIILSLLAFILSYFISKGAGDKNLKESSVTRILLILVGCFVAFSIGANNVANSIGPILNTDSLTLRGSLLVGAIPMAIGALLFGGRVMGNVGSNIIRLNSYDALIISLIAGIIIFVASILGIPMPVAQIFTLSIVGVRYAKPEMSVPMSNKIIKEMLIFWVISPIVSLVVSFSAIFILYKFFI</sequence>
<keyword evidence="5" id="KW-0592">Phosphate transport</keyword>
<dbReference type="GO" id="GO:0016020">
    <property type="term" value="C:membrane"/>
    <property type="evidence" value="ECO:0007669"/>
    <property type="project" value="UniProtKB-SubCell"/>
</dbReference>
<evidence type="ECO:0000313" key="10">
    <source>
        <dbReference type="EMBL" id="RZN69673.1"/>
    </source>
</evidence>
<feature type="transmembrane region" description="Helical" evidence="9">
    <location>
        <begin position="144"/>
        <end position="177"/>
    </location>
</feature>
<accession>A0A520KWV1</accession>
<evidence type="ECO:0000313" key="11">
    <source>
        <dbReference type="Proteomes" id="UP000320766"/>
    </source>
</evidence>
<feature type="transmembrane region" description="Helical" evidence="9">
    <location>
        <begin position="68"/>
        <end position="91"/>
    </location>
</feature>
<evidence type="ECO:0000256" key="8">
    <source>
        <dbReference type="ARBA" id="ARBA00023136"/>
    </source>
</evidence>
<comment type="caution">
    <text evidence="10">The sequence shown here is derived from an EMBL/GenBank/DDBJ whole genome shotgun (WGS) entry which is preliminary data.</text>
</comment>
<feature type="transmembrane region" description="Helical" evidence="9">
    <location>
        <begin position="103"/>
        <end position="123"/>
    </location>
</feature>
<dbReference type="Proteomes" id="UP000320766">
    <property type="component" value="Unassembled WGS sequence"/>
</dbReference>
<dbReference type="PANTHER" id="PTHR11101:SF80">
    <property type="entry name" value="PHOSPHATE TRANSPORTER"/>
    <property type="match status" value="1"/>
</dbReference>
<proteinExistence type="inferred from homology"/>
<comment type="similarity">
    <text evidence="3">Belongs to the inorganic phosphate transporter (PiT) (TC 2.A.20) family.</text>
</comment>
<dbReference type="InterPro" id="IPR001204">
    <property type="entry name" value="Phos_transporter"/>
</dbReference>
<evidence type="ECO:0000256" key="1">
    <source>
        <dbReference type="ARBA" id="ARBA00001981"/>
    </source>
</evidence>
<evidence type="ECO:0000256" key="7">
    <source>
        <dbReference type="ARBA" id="ARBA00022989"/>
    </source>
</evidence>
<keyword evidence="7 9" id="KW-1133">Transmembrane helix</keyword>
<dbReference type="GO" id="GO:0035435">
    <property type="term" value="P:phosphate ion transmembrane transport"/>
    <property type="evidence" value="ECO:0007669"/>
    <property type="project" value="TreeGrafter"/>
</dbReference>
<evidence type="ECO:0008006" key="12">
    <source>
        <dbReference type="Google" id="ProtNLM"/>
    </source>
</evidence>
<dbReference type="Pfam" id="PF01384">
    <property type="entry name" value="PHO4"/>
    <property type="match status" value="1"/>
</dbReference>
<protein>
    <recommendedName>
        <fullName evidence="12">Inorganic phosphate transporter</fullName>
    </recommendedName>
</protein>
<evidence type="ECO:0000256" key="5">
    <source>
        <dbReference type="ARBA" id="ARBA00022592"/>
    </source>
</evidence>
<dbReference type="PANTHER" id="PTHR11101">
    <property type="entry name" value="PHOSPHATE TRANSPORTER"/>
    <property type="match status" value="1"/>
</dbReference>
<evidence type="ECO:0000256" key="6">
    <source>
        <dbReference type="ARBA" id="ARBA00022692"/>
    </source>
</evidence>
<comment type="subcellular location">
    <subcellularLocation>
        <location evidence="2">Membrane</location>
        <topology evidence="2">Multi-pass membrane protein</topology>
    </subcellularLocation>
</comment>
<evidence type="ECO:0000256" key="4">
    <source>
        <dbReference type="ARBA" id="ARBA00022448"/>
    </source>
</evidence>
<evidence type="ECO:0000256" key="3">
    <source>
        <dbReference type="ARBA" id="ARBA00009916"/>
    </source>
</evidence>
<organism evidence="10 11">
    <name type="scientific">Candidatus Methanolliviera hydrocarbonicum</name>
    <dbReference type="NCBI Taxonomy" id="2491085"/>
    <lineage>
        <taxon>Archaea</taxon>
        <taxon>Methanobacteriati</taxon>
        <taxon>Methanobacteriota</taxon>
        <taxon>Candidatus Methanoliparia</taxon>
        <taxon>Candidatus Methanoliparales</taxon>
        <taxon>Candidatus Methanollivieraceae</taxon>
        <taxon>Candidatus Methanolliviera</taxon>
    </lineage>
</organism>
<gene>
    <name evidence="10" type="ORF">EF807_04240</name>
</gene>
<feature type="transmembrane region" description="Helical" evidence="9">
    <location>
        <begin position="34"/>
        <end position="56"/>
    </location>
</feature>
<comment type="function">
    <text evidence="1">Potential transporter for phosphate.</text>
</comment>
<dbReference type="GO" id="GO:0005315">
    <property type="term" value="F:phosphate transmembrane transporter activity"/>
    <property type="evidence" value="ECO:0007669"/>
    <property type="project" value="InterPro"/>
</dbReference>